<dbReference type="PROSITE" id="PS51318">
    <property type="entry name" value="TAT"/>
    <property type="match status" value="1"/>
</dbReference>
<dbReference type="SUPFAM" id="SSF51430">
    <property type="entry name" value="NAD(P)-linked oxidoreductase"/>
    <property type="match status" value="1"/>
</dbReference>
<evidence type="ECO:0000256" key="1">
    <source>
        <dbReference type="ARBA" id="ARBA00023002"/>
    </source>
</evidence>
<dbReference type="InterPro" id="IPR023210">
    <property type="entry name" value="NADP_OxRdtase_dom"/>
</dbReference>
<dbReference type="InterPro" id="IPR050791">
    <property type="entry name" value="Aldo-Keto_reductase"/>
</dbReference>
<dbReference type="STRING" id="1075417.SAMN05421823_1273"/>
<dbReference type="PANTHER" id="PTHR43625:SF77">
    <property type="entry name" value="ALDO-KETO REDUCTASE"/>
    <property type="match status" value="1"/>
</dbReference>
<keyword evidence="1" id="KW-0560">Oxidoreductase</keyword>
<organism evidence="3 4">
    <name type="scientific">Catalinimonas alkaloidigena</name>
    <dbReference type="NCBI Taxonomy" id="1075417"/>
    <lineage>
        <taxon>Bacteria</taxon>
        <taxon>Pseudomonadati</taxon>
        <taxon>Bacteroidota</taxon>
        <taxon>Cytophagia</taxon>
        <taxon>Cytophagales</taxon>
        <taxon>Catalimonadaceae</taxon>
        <taxon>Catalinimonas</taxon>
    </lineage>
</organism>
<evidence type="ECO:0000259" key="2">
    <source>
        <dbReference type="Pfam" id="PF00248"/>
    </source>
</evidence>
<feature type="domain" description="NADP-dependent oxidoreductase" evidence="2">
    <location>
        <begin position="59"/>
        <end position="353"/>
    </location>
</feature>
<keyword evidence="4" id="KW-1185">Reference proteome</keyword>
<dbReference type="AlphaFoldDB" id="A0A1G9VXT9"/>
<name>A0A1G9VXT9_9BACT</name>
<dbReference type="GO" id="GO:0016491">
    <property type="term" value="F:oxidoreductase activity"/>
    <property type="evidence" value="ECO:0007669"/>
    <property type="project" value="UniProtKB-KW"/>
</dbReference>
<dbReference type="InterPro" id="IPR006311">
    <property type="entry name" value="TAT_signal"/>
</dbReference>
<dbReference type="Pfam" id="PF00248">
    <property type="entry name" value="Aldo_ket_red"/>
    <property type="match status" value="1"/>
</dbReference>
<gene>
    <name evidence="3" type="ORF">SAMN05421823_1273</name>
</gene>
<dbReference type="GO" id="GO:0005737">
    <property type="term" value="C:cytoplasm"/>
    <property type="evidence" value="ECO:0007669"/>
    <property type="project" value="TreeGrafter"/>
</dbReference>
<proteinExistence type="predicted"/>
<sequence>METSTSHNRREFLQRSALLTAGLALGGASVGRATAPARPSTSVLSAPKRKIGTLDVSALGLGCMSMAGVYNAPQPKAAMVKLIRQAVEHGLTFFDTAEVYGPFYSEEIVGEALAPFRNQVQIASKFGFRFQGDQVTGKDSSPPHLRRAVEGMLQRLKIETLDLCYLHRMDPNTPIEEIAGAVGDLIREGKVRNFGLSEVSPDTLRRAHAVQPVAALQSEYSMLERVMELDMIPLCEELGIAFVPWGPLCRGMLTGRFDKNYVPDAQYRRAGVPYFTPEALEANLNLVDLLKRWAAKKTSTSVPVTPAQIALAWLLAQTPFIVPIPGTTNPDHLLENIGAMGLTFTPAELQTLRTEIEQIPTVGFRAPASVFQDL</sequence>
<dbReference type="OrthoDB" id="9773828at2"/>
<reference evidence="3 4" key="1">
    <citation type="submission" date="2016-10" db="EMBL/GenBank/DDBJ databases">
        <authorList>
            <person name="de Groot N.N."/>
        </authorList>
    </citation>
    <scope>NUCLEOTIDE SEQUENCE [LARGE SCALE GENOMIC DNA]</scope>
    <source>
        <strain evidence="3 4">DSM 25186</strain>
    </source>
</reference>
<evidence type="ECO:0000313" key="3">
    <source>
        <dbReference type="EMBL" id="SDM77054.1"/>
    </source>
</evidence>
<dbReference type="PANTHER" id="PTHR43625">
    <property type="entry name" value="AFLATOXIN B1 ALDEHYDE REDUCTASE"/>
    <property type="match status" value="1"/>
</dbReference>
<evidence type="ECO:0000313" key="4">
    <source>
        <dbReference type="Proteomes" id="UP000198510"/>
    </source>
</evidence>
<dbReference type="CDD" id="cd19078">
    <property type="entry name" value="AKR_AKR13C1_2"/>
    <property type="match status" value="1"/>
</dbReference>
<protein>
    <submittedName>
        <fullName evidence="3">Predicted oxidoreductase</fullName>
    </submittedName>
</protein>
<dbReference type="Gene3D" id="3.20.20.100">
    <property type="entry name" value="NADP-dependent oxidoreductase domain"/>
    <property type="match status" value="1"/>
</dbReference>
<dbReference type="EMBL" id="FNFO01000027">
    <property type="protein sequence ID" value="SDM77054.1"/>
    <property type="molecule type" value="Genomic_DNA"/>
</dbReference>
<dbReference type="RefSeq" id="WP_089688861.1">
    <property type="nucleotide sequence ID" value="NZ_FNFO01000027.1"/>
</dbReference>
<dbReference type="Proteomes" id="UP000198510">
    <property type="component" value="Unassembled WGS sequence"/>
</dbReference>
<accession>A0A1G9VXT9</accession>
<dbReference type="InterPro" id="IPR036812">
    <property type="entry name" value="NAD(P)_OxRdtase_dom_sf"/>
</dbReference>